<protein>
    <submittedName>
        <fullName evidence="3">Beta-lactamase family protein</fullName>
    </submittedName>
</protein>
<keyword evidence="4" id="KW-1185">Reference proteome</keyword>
<dbReference type="SUPFAM" id="SSF56601">
    <property type="entry name" value="beta-lactamase/transpeptidase-like"/>
    <property type="match status" value="1"/>
</dbReference>
<dbReference type="Proteomes" id="UP001055940">
    <property type="component" value="Chromosome"/>
</dbReference>
<name>A0ABY5D2S3_9ACTN</name>
<accession>A0ABY5D2S3</accession>
<dbReference type="InterPro" id="IPR050789">
    <property type="entry name" value="Diverse_Enzym_Activities"/>
</dbReference>
<dbReference type="Pfam" id="PF00144">
    <property type="entry name" value="Beta-lactamase"/>
    <property type="match status" value="1"/>
</dbReference>
<dbReference type="PANTHER" id="PTHR43283:SF11">
    <property type="entry name" value="BETA-LACTAMASE-RELATED DOMAIN-CONTAINING PROTEIN"/>
    <property type="match status" value="1"/>
</dbReference>
<evidence type="ECO:0000313" key="4">
    <source>
        <dbReference type="Proteomes" id="UP001055940"/>
    </source>
</evidence>
<evidence type="ECO:0000259" key="2">
    <source>
        <dbReference type="Pfam" id="PF00144"/>
    </source>
</evidence>
<gene>
    <name evidence="3" type="ORF">NE857_22390</name>
</gene>
<evidence type="ECO:0000256" key="1">
    <source>
        <dbReference type="ARBA" id="ARBA00022801"/>
    </source>
</evidence>
<sequence length="317" mass="33925">MGGPEGAEAGGQSGFLDPTDPTVPMVADTLFDIASLTKVTAVWAVIGTLWEDGALRLKDPLGVLLPDLSEAPLGQVTVHQLLTHTAGVPPRAQLKTLYGTDPTEIRHGVLHEQLHHTPGEKVQYTDRAALILGFLAEGLTGTGLTDLAHDRAWAPLGMFQTRFGPLPEDLVQRTAPTELDQESGQHLHGVPHDFSARLLGGVSGIAGAFSTAPDLGRFLAHMLAPGNGATFGKAWVNESLQVQTGGLEPLRGLFWHPAPGTSPAEDIWVHYGFTGTGAWVCPRMGRWGVLLTNKLYYTRDRGPVTELRGAFQQAVFS</sequence>
<dbReference type="Gene3D" id="3.40.710.10">
    <property type="entry name" value="DD-peptidase/beta-lactamase superfamily"/>
    <property type="match status" value="1"/>
</dbReference>
<proteinExistence type="predicted"/>
<dbReference type="InterPro" id="IPR001466">
    <property type="entry name" value="Beta-lactam-related"/>
</dbReference>
<reference evidence="3" key="1">
    <citation type="submission" date="2022-06" db="EMBL/GenBank/DDBJ databases">
        <authorList>
            <person name="Ping M."/>
        </authorList>
    </citation>
    <scope>NUCLEOTIDE SEQUENCE</scope>
    <source>
        <strain evidence="3">JCM11759T</strain>
    </source>
</reference>
<organism evidence="3 4">
    <name type="scientific">Nocardiopsis exhalans</name>
    <dbReference type="NCBI Taxonomy" id="163604"/>
    <lineage>
        <taxon>Bacteria</taxon>
        <taxon>Bacillati</taxon>
        <taxon>Actinomycetota</taxon>
        <taxon>Actinomycetes</taxon>
        <taxon>Streptosporangiales</taxon>
        <taxon>Nocardiopsidaceae</taxon>
        <taxon>Nocardiopsis</taxon>
    </lineage>
</organism>
<keyword evidence="1" id="KW-0378">Hydrolase</keyword>
<dbReference type="InterPro" id="IPR012338">
    <property type="entry name" value="Beta-lactam/transpept-like"/>
</dbReference>
<feature type="domain" description="Beta-lactamase-related" evidence="2">
    <location>
        <begin position="20"/>
        <end position="302"/>
    </location>
</feature>
<evidence type="ECO:0000313" key="3">
    <source>
        <dbReference type="EMBL" id="USY18066.1"/>
    </source>
</evidence>
<dbReference type="EMBL" id="CP099837">
    <property type="protein sequence ID" value="USY18066.1"/>
    <property type="molecule type" value="Genomic_DNA"/>
</dbReference>
<dbReference type="PANTHER" id="PTHR43283">
    <property type="entry name" value="BETA-LACTAMASE-RELATED"/>
    <property type="match status" value="1"/>
</dbReference>